<feature type="region of interest" description="Disordered" evidence="1">
    <location>
        <begin position="420"/>
        <end position="447"/>
    </location>
</feature>
<dbReference type="STRING" id="246409.I1CMG2"/>
<proteinExistence type="predicted"/>
<evidence type="ECO:0000313" key="2">
    <source>
        <dbReference type="EMBL" id="EIE89642.1"/>
    </source>
</evidence>
<organism evidence="2 3">
    <name type="scientific">Rhizopus delemar (strain RA 99-880 / ATCC MYA-4621 / FGSC 9543 / NRRL 43880)</name>
    <name type="common">Mucormycosis agent</name>
    <name type="synonym">Rhizopus arrhizus var. delemar</name>
    <dbReference type="NCBI Taxonomy" id="246409"/>
    <lineage>
        <taxon>Eukaryota</taxon>
        <taxon>Fungi</taxon>
        <taxon>Fungi incertae sedis</taxon>
        <taxon>Mucoromycota</taxon>
        <taxon>Mucoromycotina</taxon>
        <taxon>Mucoromycetes</taxon>
        <taxon>Mucorales</taxon>
        <taxon>Mucorineae</taxon>
        <taxon>Rhizopodaceae</taxon>
        <taxon>Rhizopus</taxon>
    </lineage>
</organism>
<dbReference type="Gene3D" id="2.40.70.10">
    <property type="entry name" value="Acid Proteases"/>
    <property type="match status" value="1"/>
</dbReference>
<dbReference type="AlphaFoldDB" id="I1CMG2"/>
<dbReference type="EMBL" id="CH476745">
    <property type="protein sequence ID" value="EIE89642.1"/>
    <property type="molecule type" value="Genomic_DNA"/>
</dbReference>
<dbReference type="SUPFAM" id="SSF50630">
    <property type="entry name" value="Acid proteases"/>
    <property type="match status" value="1"/>
</dbReference>
<evidence type="ECO:0000256" key="1">
    <source>
        <dbReference type="SAM" id="MobiDB-lite"/>
    </source>
</evidence>
<dbReference type="VEuPathDB" id="FungiDB:RO3G_14353"/>
<feature type="compositionally biased region" description="Acidic residues" evidence="1">
    <location>
        <begin position="710"/>
        <end position="725"/>
    </location>
</feature>
<gene>
    <name evidence="2" type="ORF">RO3G_14353</name>
</gene>
<keyword evidence="3" id="KW-1185">Reference proteome</keyword>
<accession>I1CMG2</accession>
<protein>
    <recommendedName>
        <fullName evidence="4">Peptidase A2 domain-containing protein</fullName>
    </recommendedName>
</protein>
<evidence type="ECO:0000313" key="3">
    <source>
        <dbReference type="Proteomes" id="UP000009138"/>
    </source>
</evidence>
<dbReference type="InParanoid" id="I1CMG2"/>
<feature type="compositionally biased region" description="Polar residues" evidence="1">
    <location>
        <begin position="425"/>
        <end position="434"/>
    </location>
</feature>
<feature type="region of interest" description="Disordered" evidence="1">
    <location>
        <begin position="689"/>
        <end position="725"/>
    </location>
</feature>
<name>I1CMG2_RHIO9</name>
<evidence type="ECO:0008006" key="4">
    <source>
        <dbReference type="Google" id="ProtNLM"/>
    </source>
</evidence>
<dbReference type="Pfam" id="PF13975">
    <property type="entry name" value="gag-asp_proteas"/>
    <property type="match status" value="1"/>
</dbReference>
<sequence>MATTEPIALVQSSNQIQGYRPKLIEFYGYEGEDFRHFQELLDSYLILSNTHSDNRKLAILKSQLRRAAKVYFEKTILKDRPQVTYDEAMELLKSHYITPELIQNYELEFNDMIQGEQEHPQIFLSRLREAADLANITSEAVIESRFRAGLLRDIKQFCIQSSARTFQDWLNHAEGWWNANRPRKIAMVDNPFIPRNVNHALIYHDDGVYHQRYPTNDHNIELIDANEGPAQVIPISNLHPYGMVNTVIPNPQIVSGPNQLSTLEITRNNYHAQNYPYQVQRNNGTYHSQHNNQQDLVNLIQQTIRNELGNQQQYQNPARNYNRRNRYNDNYQYQYQNGNNSYNNNDYNNNMYNNNGYQLKKLNGSVVFNDKMNGQSNTHNNNKSIKHENSQHQLNVILSDTEINHDPSQIELCAAIRPERPPDVTTATPYNKTKPTMKTKGKQPTLTRKVVTRSHLEEIQPVSNQQNTSQHDINMDTDLPVQDRETIKQKRTRTKSEPALIQYDIVSDVMKQKADIEIGELIQVAPTLRRKLVSECRPKRISTKQQQQNQQQPMIQALDIVDDELNTTAAHCIVHINDKKIKTLVDCGAAKTCMSKALADELGLEIDAPSESIFTLGNNSTNWLNRAKAKIDFNSSTLKVKYKNKKAEIEIHFIKKNAALPKIKALHQNYQQPISLTNSKITKYVHFDNEESDESYDTDTNSSTESEESHSEEEDVEKEEEGQSLLVLDDDQGEKVDIILEKETYRIKASSTGLTIQANTSKTITIDKPIEERNNHVYLFDVVLSRKNKKDYKIQRD</sequence>
<dbReference type="GeneID" id="93621318"/>
<dbReference type="Proteomes" id="UP000009138">
    <property type="component" value="Unassembled WGS sequence"/>
</dbReference>
<dbReference type="RefSeq" id="XP_067525038.1">
    <property type="nucleotide sequence ID" value="XM_067668937.1"/>
</dbReference>
<reference evidence="2 3" key="1">
    <citation type="journal article" date="2009" name="PLoS Genet.">
        <title>Genomic analysis of the basal lineage fungus Rhizopus oryzae reveals a whole-genome duplication.</title>
        <authorList>
            <person name="Ma L.-J."/>
            <person name="Ibrahim A.S."/>
            <person name="Skory C."/>
            <person name="Grabherr M.G."/>
            <person name="Burger G."/>
            <person name="Butler M."/>
            <person name="Elias M."/>
            <person name="Idnurm A."/>
            <person name="Lang B.F."/>
            <person name="Sone T."/>
            <person name="Abe A."/>
            <person name="Calvo S.E."/>
            <person name="Corrochano L.M."/>
            <person name="Engels R."/>
            <person name="Fu J."/>
            <person name="Hansberg W."/>
            <person name="Kim J.-M."/>
            <person name="Kodira C.D."/>
            <person name="Koehrsen M.J."/>
            <person name="Liu B."/>
            <person name="Miranda-Saavedra D."/>
            <person name="O'Leary S."/>
            <person name="Ortiz-Castellanos L."/>
            <person name="Poulter R."/>
            <person name="Rodriguez-Romero J."/>
            <person name="Ruiz-Herrera J."/>
            <person name="Shen Y.-Q."/>
            <person name="Zeng Q."/>
            <person name="Galagan J."/>
            <person name="Birren B.W."/>
            <person name="Cuomo C.A."/>
            <person name="Wickes B.L."/>
        </authorList>
    </citation>
    <scope>NUCLEOTIDE SEQUENCE [LARGE SCALE GENOMIC DNA]</scope>
    <source>
        <strain evidence="3">RA 99-880 / ATCC MYA-4621 / FGSC 9543 / NRRL 43880</strain>
    </source>
</reference>
<dbReference type="InterPro" id="IPR021109">
    <property type="entry name" value="Peptidase_aspartic_dom_sf"/>
</dbReference>